<gene>
    <name evidence="1" type="ORF">EDEG_00071</name>
</gene>
<dbReference type="VEuPathDB" id="MicrosporidiaDB:EDEG_00071"/>
<dbReference type="HOGENOM" id="CLU_1510577_0_0_1"/>
<dbReference type="AlphaFoldDB" id="J9DBT5"/>
<accession>J9DBT5</accession>
<organism evidence="1 2">
    <name type="scientific">Edhazardia aedis (strain USNM 41457)</name>
    <name type="common">Microsporidian parasite</name>
    <dbReference type="NCBI Taxonomy" id="1003232"/>
    <lineage>
        <taxon>Eukaryota</taxon>
        <taxon>Fungi</taxon>
        <taxon>Fungi incertae sedis</taxon>
        <taxon>Microsporidia</taxon>
        <taxon>Edhazardia</taxon>
    </lineage>
</organism>
<dbReference type="InParanoid" id="J9DBT5"/>
<dbReference type="Proteomes" id="UP000003163">
    <property type="component" value="Unassembled WGS sequence"/>
</dbReference>
<evidence type="ECO:0000313" key="1">
    <source>
        <dbReference type="EMBL" id="EJW04954.1"/>
    </source>
</evidence>
<reference evidence="2" key="2">
    <citation type="submission" date="2015-07" db="EMBL/GenBank/DDBJ databases">
        <title>Contrasting host-pathogen interactions and genome evolution in two generalist and specialist microsporidian pathogens of mosquitoes.</title>
        <authorList>
            <consortium name="The Broad Institute Genomics Platform"/>
            <consortium name="The Broad Institute Genome Sequencing Center for Infectious Disease"/>
            <person name="Cuomo C.A."/>
            <person name="Sanscrainte N.D."/>
            <person name="Goldberg J.M."/>
            <person name="Heiman D."/>
            <person name="Young S."/>
            <person name="Zeng Q."/>
            <person name="Becnel J.J."/>
            <person name="Birren B.W."/>
        </authorList>
    </citation>
    <scope>NUCLEOTIDE SEQUENCE [LARGE SCALE GENOMIC DNA]</scope>
    <source>
        <strain evidence="2">USNM 41457</strain>
    </source>
</reference>
<evidence type="ECO:0000313" key="2">
    <source>
        <dbReference type="Proteomes" id="UP000003163"/>
    </source>
</evidence>
<keyword evidence="2" id="KW-1185">Reference proteome</keyword>
<dbReference type="EMBL" id="AFBI03000001">
    <property type="protein sequence ID" value="EJW04954.1"/>
    <property type="molecule type" value="Genomic_DNA"/>
</dbReference>
<sequence length="178" mass="21087">MYELSMFGNIKECEIINDILLKTGFTKRTIIRDSVLFRDSRKNMLRFCHDLSRNDEDCAQSKKYLIYRERPNVNQHTHFLVSNYKYSDVLNSDFDFISASEFCNFNKVRQIRKLKVIIYEKGQLFVEISQKTSDDNYIVKIFCLTSSLGEGEIEAEKLKGYISRIVELRKPQISWVLR</sequence>
<name>J9DBT5_EDHAE</name>
<protein>
    <submittedName>
        <fullName evidence="1">Uncharacterized protein</fullName>
    </submittedName>
</protein>
<reference evidence="1 2" key="1">
    <citation type="submission" date="2011-08" db="EMBL/GenBank/DDBJ databases">
        <authorList>
            <person name="Liu Z.J."/>
            <person name="Shi F.L."/>
            <person name="Lu J.Q."/>
            <person name="Li M."/>
            <person name="Wang Z.L."/>
        </authorList>
    </citation>
    <scope>NUCLEOTIDE SEQUENCE [LARGE SCALE GENOMIC DNA]</scope>
    <source>
        <strain evidence="1 2">USNM 41457</strain>
    </source>
</reference>
<comment type="caution">
    <text evidence="1">The sequence shown here is derived from an EMBL/GenBank/DDBJ whole genome shotgun (WGS) entry which is preliminary data.</text>
</comment>
<proteinExistence type="predicted"/>